<dbReference type="GO" id="GO:0004143">
    <property type="term" value="F:ATP-dependent diacylglycerol kinase activity"/>
    <property type="evidence" value="ECO:0007669"/>
    <property type="project" value="UniProtKB-EC"/>
</dbReference>
<accession>A0A286RA81</accession>
<keyword evidence="11" id="KW-0443">Lipid metabolism</keyword>
<dbReference type="InterPro" id="IPR036945">
    <property type="entry name" value="DAGK_sf"/>
</dbReference>
<evidence type="ECO:0000256" key="13">
    <source>
        <dbReference type="ARBA" id="ARBA00023209"/>
    </source>
</evidence>
<dbReference type="CDD" id="cd14265">
    <property type="entry name" value="UDPK_IM_like"/>
    <property type="match status" value="1"/>
</dbReference>
<feature type="binding site" evidence="17">
    <location>
        <position position="78"/>
    </location>
    <ligand>
        <name>ATP</name>
        <dbReference type="ChEBI" id="CHEBI:30616"/>
    </ligand>
</feature>
<sequence>MARPPVKQRRSWWEKFSAAFRGLWYGIVGQSSFAVHFAVAITVILVAALFRVRETEWCILILSITVVMSAELFNSALEWLAPAITQEYDRYIETALNVASAAVLVASIGSAVIGLIIFGPRLVALLACLLA</sequence>
<feature type="transmembrane region" description="Helical" evidence="19">
    <location>
        <begin position="23"/>
        <end position="50"/>
    </location>
</feature>
<keyword evidence="3" id="KW-1003">Cell membrane</keyword>
<evidence type="ECO:0000313" key="21">
    <source>
        <dbReference type="Proteomes" id="UP000215086"/>
    </source>
</evidence>
<keyword evidence="12 19" id="KW-0472">Membrane</keyword>
<evidence type="ECO:0000256" key="9">
    <source>
        <dbReference type="ARBA" id="ARBA00022840"/>
    </source>
</evidence>
<evidence type="ECO:0000256" key="5">
    <source>
        <dbReference type="ARBA" id="ARBA00022679"/>
    </source>
</evidence>
<feature type="binding site" evidence="16">
    <location>
        <position position="71"/>
    </location>
    <ligand>
        <name>substrate</name>
    </ligand>
</feature>
<keyword evidence="14" id="KW-1208">Phospholipid metabolism</keyword>
<dbReference type="Proteomes" id="UP000215086">
    <property type="component" value="Chromosome"/>
</dbReference>
<evidence type="ECO:0000256" key="19">
    <source>
        <dbReference type="SAM" id="Phobius"/>
    </source>
</evidence>
<keyword evidence="18" id="KW-0460">Magnesium</keyword>
<keyword evidence="13" id="KW-0594">Phospholipid biosynthesis</keyword>
<dbReference type="Pfam" id="PF01219">
    <property type="entry name" value="DAGK_prokar"/>
    <property type="match status" value="1"/>
</dbReference>
<evidence type="ECO:0000256" key="15">
    <source>
        <dbReference type="PIRSR" id="PIRSR600829-1"/>
    </source>
</evidence>
<name>A0A286RA81_9BACT</name>
<evidence type="ECO:0000256" key="1">
    <source>
        <dbReference type="ARBA" id="ARBA00004651"/>
    </source>
</evidence>
<dbReference type="GO" id="GO:0005524">
    <property type="term" value="F:ATP binding"/>
    <property type="evidence" value="ECO:0007669"/>
    <property type="project" value="UniProtKB-KW"/>
</dbReference>
<keyword evidence="10 19" id="KW-1133">Transmembrane helix</keyword>
<evidence type="ECO:0000256" key="16">
    <source>
        <dbReference type="PIRSR" id="PIRSR600829-2"/>
    </source>
</evidence>
<comment type="subcellular location">
    <subcellularLocation>
        <location evidence="1">Cell membrane</location>
        <topology evidence="1">Multi-pass membrane protein</topology>
    </subcellularLocation>
</comment>
<feature type="transmembrane region" description="Helical" evidence="19">
    <location>
        <begin position="57"/>
        <end position="81"/>
    </location>
</feature>
<keyword evidence="21" id="KW-1185">Reference proteome</keyword>
<evidence type="ECO:0000256" key="2">
    <source>
        <dbReference type="ARBA" id="ARBA00005967"/>
    </source>
</evidence>
<feature type="binding site" evidence="16">
    <location>
        <position position="100"/>
    </location>
    <ligand>
        <name>substrate</name>
    </ligand>
</feature>
<evidence type="ECO:0000256" key="11">
    <source>
        <dbReference type="ARBA" id="ARBA00023098"/>
    </source>
</evidence>
<evidence type="ECO:0000256" key="17">
    <source>
        <dbReference type="PIRSR" id="PIRSR600829-3"/>
    </source>
</evidence>
<keyword evidence="7 17" id="KW-0547">Nucleotide-binding</keyword>
<dbReference type="InterPro" id="IPR033717">
    <property type="entry name" value="UDPK"/>
</dbReference>
<keyword evidence="6 19" id="KW-0812">Transmembrane</keyword>
<evidence type="ECO:0000256" key="6">
    <source>
        <dbReference type="ARBA" id="ARBA00022692"/>
    </source>
</evidence>
<evidence type="ECO:0000256" key="7">
    <source>
        <dbReference type="ARBA" id="ARBA00022741"/>
    </source>
</evidence>
<keyword evidence="18" id="KW-0479">Metal-binding</keyword>
<evidence type="ECO:0000256" key="18">
    <source>
        <dbReference type="PIRSR" id="PIRSR600829-4"/>
    </source>
</evidence>
<dbReference type="RefSeq" id="WP_095413658.1">
    <property type="nucleotide sequence ID" value="NZ_CP018477.1"/>
</dbReference>
<evidence type="ECO:0000256" key="12">
    <source>
        <dbReference type="ARBA" id="ARBA00023136"/>
    </source>
</evidence>
<keyword evidence="9 17" id="KW-0067">ATP-binding</keyword>
<feature type="transmembrane region" description="Helical" evidence="19">
    <location>
        <begin position="101"/>
        <end position="130"/>
    </location>
</feature>
<keyword evidence="5 20" id="KW-0808">Transferase</keyword>
<dbReference type="GO" id="GO:0046872">
    <property type="term" value="F:metal ion binding"/>
    <property type="evidence" value="ECO:0007669"/>
    <property type="project" value="UniProtKB-KW"/>
</dbReference>
<dbReference type="EMBL" id="CP018477">
    <property type="protein sequence ID" value="ASV72861.1"/>
    <property type="molecule type" value="Genomic_DNA"/>
</dbReference>
<evidence type="ECO:0000256" key="14">
    <source>
        <dbReference type="ARBA" id="ARBA00023264"/>
    </source>
</evidence>
<evidence type="ECO:0000256" key="10">
    <source>
        <dbReference type="ARBA" id="ARBA00022989"/>
    </source>
</evidence>
<evidence type="ECO:0000256" key="4">
    <source>
        <dbReference type="ARBA" id="ARBA00022516"/>
    </source>
</evidence>
<dbReference type="PANTHER" id="PTHR34299">
    <property type="entry name" value="DIACYLGLYCEROL KINASE"/>
    <property type="match status" value="1"/>
</dbReference>
<dbReference type="OrthoDB" id="290917at2"/>
<feature type="active site" description="Proton acceptor" evidence="15">
    <location>
        <position position="71"/>
    </location>
</feature>
<dbReference type="GO" id="GO:0008654">
    <property type="term" value="P:phospholipid biosynthetic process"/>
    <property type="evidence" value="ECO:0007669"/>
    <property type="project" value="UniProtKB-KW"/>
</dbReference>
<dbReference type="InterPro" id="IPR000829">
    <property type="entry name" value="DAGK"/>
</dbReference>
<dbReference type="PANTHER" id="PTHR34299:SF1">
    <property type="entry name" value="DIACYLGLYCEROL KINASE"/>
    <property type="match status" value="1"/>
</dbReference>
<feature type="binding site" evidence="18">
    <location>
        <position position="78"/>
    </location>
    <ligand>
        <name>a divalent metal cation</name>
        <dbReference type="ChEBI" id="CHEBI:60240"/>
    </ligand>
</feature>
<dbReference type="AlphaFoldDB" id="A0A286RA81"/>
<dbReference type="Gene3D" id="1.10.287.3610">
    <property type="match status" value="1"/>
</dbReference>
<dbReference type="KEGG" id="ttf:THTE_0259"/>
<evidence type="ECO:0000256" key="3">
    <source>
        <dbReference type="ARBA" id="ARBA00022475"/>
    </source>
</evidence>
<dbReference type="EC" id="2.7.1.107" evidence="20"/>
<reference evidence="20 21" key="1">
    <citation type="journal article" name="Front. Microbiol.">
        <title>Sugar Metabolism of the First Thermophilic Planctomycete Thermogutta terrifontis: Comparative Genomic and Transcriptomic Approaches.</title>
        <authorList>
            <person name="Elcheninov A.G."/>
            <person name="Menzel P."/>
            <person name="Gudbergsdottir S.R."/>
            <person name="Slesarev A.I."/>
            <person name="Kadnikov V.V."/>
            <person name="Krogh A."/>
            <person name="Bonch-Osmolovskaya E.A."/>
            <person name="Peng X."/>
            <person name="Kublanov I.V."/>
        </authorList>
    </citation>
    <scope>NUCLEOTIDE SEQUENCE [LARGE SCALE GENOMIC DNA]</scope>
    <source>
        <strain evidence="20 21">R1</strain>
    </source>
</reference>
<organism evidence="20 21">
    <name type="scientific">Thermogutta terrifontis</name>
    <dbReference type="NCBI Taxonomy" id="1331910"/>
    <lineage>
        <taxon>Bacteria</taxon>
        <taxon>Pseudomonadati</taxon>
        <taxon>Planctomycetota</taxon>
        <taxon>Planctomycetia</taxon>
        <taxon>Pirellulales</taxon>
        <taxon>Thermoguttaceae</taxon>
        <taxon>Thermogutta</taxon>
    </lineage>
</organism>
<keyword evidence="4" id="KW-0444">Lipid biosynthesis</keyword>
<keyword evidence="8 20" id="KW-0418">Kinase</keyword>
<dbReference type="GO" id="GO:0005886">
    <property type="term" value="C:plasma membrane"/>
    <property type="evidence" value="ECO:0007669"/>
    <property type="project" value="UniProtKB-SubCell"/>
</dbReference>
<evidence type="ECO:0000313" key="20">
    <source>
        <dbReference type="EMBL" id="ASV72861.1"/>
    </source>
</evidence>
<gene>
    <name evidence="20" type="ORF">THTE_0259</name>
</gene>
<proteinExistence type="inferred from homology"/>
<comment type="cofactor">
    <cofactor evidence="18">
        <name>Mg(2+)</name>
        <dbReference type="ChEBI" id="CHEBI:18420"/>
    </cofactor>
    <text evidence="18">Mn(2+), Zn(2+), Cd(2+) and Co(2+) support activity to lesser extents.</text>
</comment>
<protein>
    <submittedName>
        <fullName evidence="20">Diacylglycerol kinase</fullName>
        <ecNumber evidence="20">2.7.1.107</ecNumber>
    </submittedName>
</protein>
<evidence type="ECO:0000256" key="8">
    <source>
        <dbReference type="ARBA" id="ARBA00022777"/>
    </source>
</evidence>
<comment type="similarity">
    <text evidence="2">Belongs to the bacterial diacylglycerol kinase family.</text>
</comment>